<organism evidence="2">
    <name type="scientific">Cladocopium goreaui</name>
    <dbReference type="NCBI Taxonomy" id="2562237"/>
    <lineage>
        <taxon>Eukaryota</taxon>
        <taxon>Sar</taxon>
        <taxon>Alveolata</taxon>
        <taxon>Dinophyceae</taxon>
        <taxon>Suessiales</taxon>
        <taxon>Symbiodiniaceae</taxon>
        <taxon>Cladocopium</taxon>
    </lineage>
</organism>
<feature type="region of interest" description="Disordered" evidence="1">
    <location>
        <begin position="860"/>
        <end position="938"/>
    </location>
</feature>
<gene>
    <name evidence="2" type="ORF">C1SCF055_LOCUS27108</name>
</gene>
<feature type="compositionally biased region" description="Acidic residues" evidence="1">
    <location>
        <begin position="789"/>
        <end position="798"/>
    </location>
</feature>
<evidence type="ECO:0000313" key="4">
    <source>
        <dbReference type="Proteomes" id="UP001152797"/>
    </source>
</evidence>
<dbReference type="Proteomes" id="UP001152797">
    <property type="component" value="Unassembled WGS sequence"/>
</dbReference>
<evidence type="ECO:0000313" key="2">
    <source>
        <dbReference type="EMBL" id="CAI4001031.1"/>
    </source>
</evidence>
<proteinExistence type="predicted"/>
<keyword evidence="4" id="KW-1185">Reference proteome</keyword>
<evidence type="ECO:0000256" key="1">
    <source>
        <dbReference type="SAM" id="MobiDB-lite"/>
    </source>
</evidence>
<reference evidence="2" key="1">
    <citation type="submission" date="2022-10" db="EMBL/GenBank/DDBJ databases">
        <authorList>
            <person name="Chen Y."/>
            <person name="Dougan E. K."/>
            <person name="Chan C."/>
            <person name="Rhodes N."/>
            <person name="Thang M."/>
        </authorList>
    </citation>
    <scope>NUCLEOTIDE SEQUENCE</scope>
</reference>
<feature type="compositionally biased region" description="Low complexity" evidence="1">
    <location>
        <begin position="913"/>
        <end position="923"/>
    </location>
</feature>
<accession>A0A9P1G646</accession>
<reference evidence="3 4" key="2">
    <citation type="submission" date="2024-05" db="EMBL/GenBank/DDBJ databases">
        <authorList>
            <person name="Chen Y."/>
            <person name="Shah S."/>
            <person name="Dougan E. K."/>
            <person name="Thang M."/>
            <person name="Chan C."/>
        </authorList>
    </citation>
    <scope>NUCLEOTIDE SEQUENCE [LARGE SCALE GENOMIC DNA]</scope>
</reference>
<feature type="compositionally biased region" description="Pro residues" evidence="1">
    <location>
        <begin position="900"/>
        <end position="912"/>
    </location>
</feature>
<name>A0A9P1G646_9DINO</name>
<feature type="compositionally biased region" description="Basic and acidic residues" evidence="1">
    <location>
        <begin position="860"/>
        <end position="877"/>
    </location>
</feature>
<feature type="region of interest" description="Disordered" evidence="1">
    <location>
        <begin position="640"/>
        <end position="676"/>
    </location>
</feature>
<dbReference type="EMBL" id="CAMXCT030002879">
    <property type="protein sequence ID" value="CAL4788343.1"/>
    <property type="molecule type" value="Genomic_DNA"/>
</dbReference>
<comment type="caution">
    <text evidence="2">The sequence shown here is derived from an EMBL/GenBank/DDBJ whole genome shotgun (WGS) entry which is preliminary data.</text>
</comment>
<dbReference type="AlphaFoldDB" id="A0A9P1G646"/>
<protein>
    <submittedName>
        <fullName evidence="2">Uncharacterized protein</fullName>
    </submittedName>
</protein>
<sequence length="996" mass="109172">MLGYHMPPKFVIGFEVLLLCAIYSHLVFSPPAVLTLCSCALAMALWKMEDLLNEIQHLETLEKRPRGKNIFATMVNSLEEKLKSIPNLAPSAVVKLMDATDSSTLTAETKDKLLSVLDCCSGPASNVRLSATQQSIGNLGMYLTASDWGKLQNTNLTRDVFQTLVQRVKQIGMVSMKEDVKAQALGLTLHWMESKGMPLPDPWPLYYLGRDFSKLFMGMRVQCQVGSLASYPGNPMDLGEEWISKAYGTNEVPLCRDVPLSMYIDKIPLRSTSHLLKNVAQASNAKIAAVATPQQSIQLPVSEPEQQTAKIDAFLSALNKFTEKYGGDGQSSQQQASQSSLAVSVPALMDGSVTGSSLKDLAKTDESQEKHVGPTSLEEFELQAFGKLAAKAKAKNKGMKRPAAAASATVPNQKAAPKAKGKKATTVGSKNGWKPACGVFGCLRSSTVSKMHAGIGQVMALVLKSIFFNPLCPAEGGVLLPCKDEAPWRLYVKLHAILQDGSGHKYTYNAKGDSGWKYCLLCSAHGTVVAADDDCEEGQDVVGHQLKLSQLLVHSDNEILQSFDRQTWDVKWKDDKWVSFPASMIETFEGKSYLRLRPTCYSLVSLLSKGTASKNASFATSPELAKLVAMRNEAAVKKAYGQADAEQEHDAAAESGAGSDEDNAQPASKKRKVPPGDYTVEINVDDTLIEVLLQGKRPARSDLLVCMEPDQLDCVFGKLALDVEKIWSDHYYTNVLFSGWMWRNGKRKEDTEVALLAKAQDQNVKDTVVVNPELDPSDLERPSSPTECGDNEEGDDAATEAPTMFGNETVVDPNEMEQNWYASRMQEVEEEWEWVKEEKVQKNVVEEVKKLMKEVKKEMEEEKKEMDEEKKEMEVKKVAPSRKRVTPAALAPSSKVPKLEPLPPPPGPPPSGPSSSSTAASPGAMPPPQVPAAKHGGGWMNKCVALSHLVLKGQVLQAQELVKKFEKSPHFKNCLVQHEGLMKSEGVDPKRDYLKK</sequence>
<dbReference type="EMBL" id="CAMXCT020002879">
    <property type="protein sequence ID" value="CAL1154406.1"/>
    <property type="molecule type" value="Genomic_DNA"/>
</dbReference>
<dbReference type="EMBL" id="CAMXCT010002879">
    <property type="protein sequence ID" value="CAI4001031.1"/>
    <property type="molecule type" value="Genomic_DNA"/>
</dbReference>
<feature type="region of interest" description="Disordered" evidence="1">
    <location>
        <begin position="773"/>
        <end position="800"/>
    </location>
</feature>
<evidence type="ECO:0000313" key="3">
    <source>
        <dbReference type="EMBL" id="CAL4788343.1"/>
    </source>
</evidence>
<feature type="region of interest" description="Disordered" evidence="1">
    <location>
        <begin position="399"/>
        <end position="427"/>
    </location>
</feature>